<reference evidence="5 6" key="3">
    <citation type="submission" date="2019-12" db="UniProtKB">
        <authorList>
            <consortium name="WormBaseParasite"/>
        </authorList>
    </citation>
    <scope>IDENTIFICATION</scope>
</reference>
<dbReference type="Proteomes" id="UP000046395">
    <property type="component" value="Unassembled WGS sequence"/>
</dbReference>
<dbReference type="InterPro" id="IPR036397">
    <property type="entry name" value="RNaseH_sf"/>
</dbReference>
<accession>A0A5S6PZZ1</accession>
<dbReference type="WBParaSite" id="TMUE_2000008821.1">
    <property type="protein sequence ID" value="TMUE_2000008821.1"/>
    <property type="gene ID" value="WBGene00300415"/>
</dbReference>
<dbReference type="PANTHER" id="PTHR37984">
    <property type="entry name" value="PROTEIN CBG26694"/>
    <property type="match status" value="1"/>
</dbReference>
<dbReference type="InterPro" id="IPR041588">
    <property type="entry name" value="Integrase_H2C2"/>
</dbReference>
<reference evidence="4" key="2">
    <citation type="submission" date="2014-03" db="EMBL/GenBank/DDBJ databases">
        <title>The whipworm genome and dual-species transcriptomics of an intimate host-pathogen interaction.</title>
        <authorList>
            <person name="Foth B.J."/>
            <person name="Tsai I.J."/>
            <person name="Reid A.J."/>
            <person name="Bancroft A.J."/>
            <person name="Nichol S."/>
            <person name="Tracey A."/>
            <person name="Holroyd N."/>
            <person name="Cotton J.A."/>
            <person name="Stanley E.J."/>
            <person name="Zarowiecki M."/>
            <person name="Liu J.Z."/>
            <person name="Huckvale T."/>
            <person name="Cooper P.J."/>
            <person name="Grencis R.K."/>
            <person name="Berriman M."/>
        </authorList>
    </citation>
    <scope>NUCLEOTIDE SEQUENCE [LARGE SCALE GENOMIC DNA]</scope>
    <source>
        <strain evidence="4">Edinburgh</strain>
    </source>
</reference>
<dbReference type="EC" id="2.7.7.49" evidence="1"/>
<evidence type="ECO:0000256" key="2">
    <source>
        <dbReference type="SAM" id="MobiDB-lite"/>
    </source>
</evidence>
<feature type="region of interest" description="Disordered" evidence="2">
    <location>
        <begin position="236"/>
        <end position="287"/>
    </location>
</feature>
<dbReference type="InterPro" id="IPR050951">
    <property type="entry name" value="Retrovirus_Pol_polyprotein"/>
</dbReference>
<protein>
    <recommendedName>
        <fullName evidence="1">RNA-directed DNA polymerase</fullName>
        <ecNumber evidence="1">2.7.7.49</ecNumber>
    </recommendedName>
</protein>
<proteinExistence type="predicted"/>
<evidence type="ECO:0000259" key="3">
    <source>
        <dbReference type="PROSITE" id="PS50994"/>
    </source>
</evidence>
<dbReference type="Gene3D" id="1.10.340.70">
    <property type="match status" value="1"/>
</dbReference>
<evidence type="ECO:0000313" key="5">
    <source>
        <dbReference type="WBParaSite" id="TMUE_0000000297.1"/>
    </source>
</evidence>
<dbReference type="InterPro" id="IPR012337">
    <property type="entry name" value="RNaseH-like_sf"/>
</dbReference>
<evidence type="ECO:0000313" key="4">
    <source>
        <dbReference type="Proteomes" id="UP000046395"/>
    </source>
</evidence>
<feature type="domain" description="Integrase catalytic" evidence="3">
    <location>
        <begin position="50"/>
        <end position="203"/>
    </location>
</feature>
<dbReference type="SUPFAM" id="SSF53098">
    <property type="entry name" value="Ribonuclease H-like"/>
    <property type="match status" value="1"/>
</dbReference>
<dbReference type="GO" id="GO:0003964">
    <property type="term" value="F:RNA-directed DNA polymerase activity"/>
    <property type="evidence" value="ECO:0007669"/>
    <property type="project" value="UniProtKB-EC"/>
</dbReference>
<dbReference type="Gene3D" id="3.30.420.10">
    <property type="entry name" value="Ribonuclease H-like superfamily/Ribonuclease H"/>
    <property type="match status" value="1"/>
</dbReference>
<dbReference type="GO" id="GO:0015074">
    <property type="term" value="P:DNA integration"/>
    <property type="evidence" value="ECO:0007669"/>
    <property type="project" value="InterPro"/>
</dbReference>
<dbReference type="InterPro" id="IPR001584">
    <property type="entry name" value="Integrase_cat-core"/>
</dbReference>
<dbReference type="WBParaSite" id="TMUE_0000000297.1">
    <property type="protein sequence ID" value="TMUE_0000000297.1"/>
    <property type="gene ID" value="WBGene00296238"/>
</dbReference>
<dbReference type="Pfam" id="PF00665">
    <property type="entry name" value="rve"/>
    <property type="match status" value="1"/>
</dbReference>
<dbReference type="AlphaFoldDB" id="A0A5S6PZZ1"/>
<dbReference type="Pfam" id="PF17921">
    <property type="entry name" value="Integrase_H2C2"/>
    <property type="match status" value="1"/>
</dbReference>
<evidence type="ECO:0000313" key="6">
    <source>
        <dbReference type="WBParaSite" id="TMUE_2000008821.1"/>
    </source>
</evidence>
<feature type="compositionally biased region" description="Polar residues" evidence="2">
    <location>
        <begin position="247"/>
        <end position="287"/>
    </location>
</feature>
<organism evidence="4 5">
    <name type="scientific">Trichuris muris</name>
    <name type="common">Mouse whipworm</name>
    <dbReference type="NCBI Taxonomy" id="70415"/>
    <lineage>
        <taxon>Eukaryota</taxon>
        <taxon>Metazoa</taxon>
        <taxon>Ecdysozoa</taxon>
        <taxon>Nematoda</taxon>
        <taxon>Enoplea</taxon>
        <taxon>Dorylaimia</taxon>
        <taxon>Trichinellida</taxon>
        <taxon>Trichuridae</taxon>
        <taxon>Trichuris</taxon>
    </lineage>
</organism>
<reference evidence="4" key="1">
    <citation type="submission" date="2013-11" db="EMBL/GenBank/DDBJ databases">
        <authorList>
            <person name="Aslett M."/>
        </authorList>
    </citation>
    <scope>NUCLEOTIDE SEQUENCE [LARGE SCALE GENOMIC DNA]</scope>
    <source>
        <strain evidence="4">Edinburgh</strain>
    </source>
</reference>
<keyword evidence="4" id="KW-1185">Reference proteome</keyword>
<dbReference type="FunFam" id="3.30.420.10:FF:000131">
    <property type="entry name" value="Protein CBG26278"/>
    <property type="match status" value="1"/>
</dbReference>
<dbReference type="PROSITE" id="PS50994">
    <property type="entry name" value="INTEGRASE"/>
    <property type="match status" value="1"/>
</dbReference>
<dbReference type="GO" id="GO:0003676">
    <property type="term" value="F:nucleic acid binding"/>
    <property type="evidence" value="ECO:0007669"/>
    <property type="project" value="InterPro"/>
</dbReference>
<dbReference type="STRING" id="70415.A0A5S6PZZ1"/>
<dbReference type="PANTHER" id="PTHR37984:SF5">
    <property type="entry name" value="PROTEIN NYNRIN-LIKE"/>
    <property type="match status" value="1"/>
</dbReference>
<sequence length="287" mass="31915">MGMVGMKALARSHVYWPGLDAQIEDLVRRCPQCASTAKLLIKHTLCPWPVPTKPWSRLHVNYAGPFQGHYFLVVVDALTKWPKILTSNTATAKCTLVMLTDLFCRFGLPDTLVSDNGTHFRSSEFKDFCQRNGIEHIFSTPYHPQSNGQAERFVDTFKRSLLKLKAEGPIPKMLSTFLLRYRSSPNPFTEGCRSPAEMMFGRQIKTDLTLLHPTAIDNVPSDGRMTKYFNRHHGSKARTFLPGDLPSDTNRANTAQHSTSSNLDANAPDSTSTVSACTGTQATSPLP</sequence>
<evidence type="ECO:0000256" key="1">
    <source>
        <dbReference type="ARBA" id="ARBA00012493"/>
    </source>
</evidence>
<name>A0A5S6PZZ1_TRIMR</name>